<dbReference type="Pfam" id="PF04578">
    <property type="entry name" value="DUF594"/>
    <property type="match status" value="1"/>
</dbReference>
<feature type="transmembrane region" description="Helical" evidence="1">
    <location>
        <begin position="464"/>
        <end position="481"/>
    </location>
</feature>
<protein>
    <recommendedName>
        <fullName evidence="6">DUF4220 domain-containing protein</fullName>
    </recommendedName>
</protein>
<feature type="domain" description="DUF4220" evidence="3">
    <location>
        <begin position="463"/>
        <end position="692"/>
    </location>
</feature>
<evidence type="ECO:0000313" key="5">
    <source>
        <dbReference type="Proteomes" id="UP001164929"/>
    </source>
</evidence>
<feature type="domain" description="DUF4220" evidence="3">
    <location>
        <begin position="102"/>
        <end position="414"/>
    </location>
</feature>
<dbReference type="EMBL" id="JAQIZT010000006">
    <property type="protein sequence ID" value="KAJ6991945.1"/>
    <property type="molecule type" value="Genomic_DNA"/>
</dbReference>
<evidence type="ECO:0008006" key="6">
    <source>
        <dbReference type="Google" id="ProtNLM"/>
    </source>
</evidence>
<reference evidence="4" key="1">
    <citation type="journal article" date="2023" name="Mol. Ecol. Resour.">
        <title>Chromosome-level genome assembly of a triploid poplar Populus alba 'Berolinensis'.</title>
        <authorList>
            <person name="Chen S."/>
            <person name="Yu Y."/>
            <person name="Wang X."/>
            <person name="Wang S."/>
            <person name="Zhang T."/>
            <person name="Zhou Y."/>
            <person name="He R."/>
            <person name="Meng N."/>
            <person name="Wang Y."/>
            <person name="Liu W."/>
            <person name="Liu Z."/>
            <person name="Liu J."/>
            <person name="Guo Q."/>
            <person name="Huang H."/>
            <person name="Sederoff R.R."/>
            <person name="Wang G."/>
            <person name="Qu G."/>
            <person name="Chen S."/>
        </authorList>
    </citation>
    <scope>NUCLEOTIDE SEQUENCE</scope>
    <source>
        <strain evidence="4">SC-2020</strain>
    </source>
</reference>
<evidence type="ECO:0000259" key="3">
    <source>
        <dbReference type="Pfam" id="PF13968"/>
    </source>
</evidence>
<name>A0AAD6QKC0_9ROSI</name>
<feature type="transmembrane region" description="Helical" evidence="1">
    <location>
        <begin position="346"/>
        <end position="364"/>
    </location>
</feature>
<dbReference type="InterPro" id="IPR007658">
    <property type="entry name" value="DUF594"/>
</dbReference>
<dbReference type="Pfam" id="PF13968">
    <property type="entry name" value="DUF4220"/>
    <property type="match status" value="2"/>
</dbReference>
<feature type="transmembrane region" description="Helical" evidence="1">
    <location>
        <begin position="161"/>
        <end position="181"/>
    </location>
</feature>
<dbReference type="PANTHER" id="PTHR31325">
    <property type="entry name" value="OS01G0798800 PROTEIN-RELATED"/>
    <property type="match status" value="1"/>
</dbReference>
<feature type="transmembrane region" description="Helical" evidence="1">
    <location>
        <begin position="187"/>
        <end position="204"/>
    </location>
</feature>
<evidence type="ECO:0000259" key="2">
    <source>
        <dbReference type="Pfam" id="PF00646"/>
    </source>
</evidence>
<feature type="transmembrane region" description="Helical" evidence="1">
    <location>
        <begin position="625"/>
        <end position="648"/>
    </location>
</feature>
<dbReference type="InterPro" id="IPR025315">
    <property type="entry name" value="DUF4220"/>
</dbReference>
<dbReference type="InterPro" id="IPR001810">
    <property type="entry name" value="F-box_dom"/>
</dbReference>
<proteinExistence type="predicted"/>
<dbReference type="Proteomes" id="UP001164929">
    <property type="component" value="Chromosome 6"/>
</dbReference>
<comment type="caution">
    <text evidence="4">The sequence shown here is derived from an EMBL/GenBank/DDBJ whole genome shotgun (WGS) entry which is preliminary data.</text>
</comment>
<feature type="transmembrane region" description="Helical" evidence="1">
    <location>
        <begin position="100"/>
        <end position="120"/>
    </location>
</feature>
<feature type="transmembrane region" description="Helical" evidence="1">
    <location>
        <begin position="592"/>
        <end position="613"/>
    </location>
</feature>
<keyword evidence="1" id="KW-0812">Transmembrane</keyword>
<accession>A0AAD6QKC0</accession>
<feature type="transmembrane region" description="Helical" evidence="1">
    <location>
        <begin position="132"/>
        <end position="154"/>
    </location>
</feature>
<feature type="domain" description="F-box" evidence="2">
    <location>
        <begin position="1009"/>
        <end position="1041"/>
    </location>
</feature>
<keyword evidence="5" id="KW-1185">Reference proteome</keyword>
<evidence type="ECO:0000313" key="4">
    <source>
        <dbReference type="EMBL" id="KAJ6991945.1"/>
    </source>
</evidence>
<organism evidence="4 5">
    <name type="scientific">Populus alba x Populus x berolinensis</name>
    <dbReference type="NCBI Taxonomy" id="444605"/>
    <lineage>
        <taxon>Eukaryota</taxon>
        <taxon>Viridiplantae</taxon>
        <taxon>Streptophyta</taxon>
        <taxon>Embryophyta</taxon>
        <taxon>Tracheophyta</taxon>
        <taxon>Spermatophyta</taxon>
        <taxon>Magnoliopsida</taxon>
        <taxon>eudicotyledons</taxon>
        <taxon>Gunneridae</taxon>
        <taxon>Pentapetalae</taxon>
        <taxon>rosids</taxon>
        <taxon>fabids</taxon>
        <taxon>Malpighiales</taxon>
        <taxon>Salicaceae</taxon>
        <taxon>Saliceae</taxon>
        <taxon>Populus</taxon>
    </lineage>
</organism>
<dbReference type="Pfam" id="PF00646">
    <property type="entry name" value="F-box"/>
    <property type="match status" value="1"/>
</dbReference>
<keyword evidence="1" id="KW-1133">Transmembrane helix</keyword>
<sequence>MSSRRLSNYMFYLPVDLPTMLAIELSKTRILVKKASTTLPHITWMHCLAYDLFRKLKWMHFSMNCFELVTQQRGLLQQTLGLAASSSRERRKYTVGLGDFLWLAYLSADSVAMFSLGILVRSVANSTNPNLIPVFWAPILLVHIGGPGTISAYSMHELDKLLINHLLQLVTRVGVVGYVLFRLRENAFMLVAIPIFISGMIKYGERIWVLKRNKESSNLAQQPSAKRSCIHIEDIISITKSSREVRYLNESRLLFNTSKMLFQNLDLVNFDQKITYDLVSGKKAEEAFQLTEIEMGLKYDRLYSKVATVSWPRFILRSVTFLSSIFALVSFSVMIKSNLYSKNDRIISYVLLSGVVCLESYSIIERLFSDWTRIWLYPKAFHNLHRNHWLSLLLSSSRKRKRWSRLMGQHNLVSALSKKPVNKLRKKYFPGNRNIHSWVDVDKDLKELIFKQVKDKRSRLRENAFMLVAIPIFISGMIKYGERIWVFKRNKESNNLSQQPSAKKATCIPLDDRFSITGSSREVRYFHEARLLFNTSKRLFQNLDLVYFDQKFTYDLVSGKKAEEAFQLTEIEMGLKYDRLYSKVATVSWPRFIIRSVTFLSSIFALVSFSIMIKSKSVYSKNDRIISYVLLSGVVCLESYSIIGHLFSDWPMIWLIRLEKTFPDLYTTRCFSLLLSFSRKRKRWSRLMGQQSQHNLVSALSKKPVNKLRKKYFPGTWNFHSREDVDKDLKELIFKQVKDKSRSRYDPDTNDDFPVLLKLLEERGCSVLQSKGCFRELGWSVTRVEFSHSLLTWHIATHVCYIDDSKKNGFANDQNCAMSRLLSNYMLYLLVQYPNMLAMELSGTRYTDTRIHLHRLLFIRNSHKEISMDKLDTLSFPEAQVKAFFYELLRSPFTMLKEIREQREEKSALLDGCMLAMSLQSLESSESLDGWPNEKKWEMISEVWVEMLMYAASHSVWKEHVHALARGGELLTHVCLLMAHLGLSKQCPPAISDDLDACDKRLDDFLKTVIHDILLQLPVKSLVRFRSLSKPICSLIDGQDFINLHLNHSITAKSNHSIILKEWDLFAVDFDALSDAVEVKHHPLYSGGGTEVIGSVNGLVFLRRSETNIAVYNLSTRECKKCYVAESEIPRRDLTAGYVYYGLDYDSYGDDYKVVRLAQFVREDGGGDGGGGGFGCEYEVKVYSLKNDKSKKIESLPIRLRLLSKPFFHILNRRGYGVFAGHALHWIVPQRRELGIRDCVLGFDIRDDKFFELPQPDYENKGLNFQVDVGVLEGNLCVMCNYEHHAKVVRVRGGPRSFGSEMYVESLIRINDGDRIGWKKQQELDEEVEERKTDRNKRGLIAASIFPDIHAPLILFSPGLILEL</sequence>
<keyword evidence="1" id="KW-0472">Membrane</keyword>
<feature type="transmembrane region" description="Helical" evidence="1">
    <location>
        <begin position="314"/>
        <end position="334"/>
    </location>
</feature>
<gene>
    <name evidence="4" type="ORF">NC653_015327</name>
</gene>
<evidence type="ECO:0000256" key="1">
    <source>
        <dbReference type="SAM" id="Phobius"/>
    </source>
</evidence>